<dbReference type="GO" id="GO:0005975">
    <property type="term" value="P:carbohydrate metabolic process"/>
    <property type="evidence" value="ECO:0007669"/>
    <property type="project" value="InterPro"/>
</dbReference>
<reference evidence="5 6" key="1">
    <citation type="submission" date="2017-04" db="EMBL/GenBank/DDBJ databases">
        <title>Whole genome sequence of Bdellovibrio bacteriovorus strain SSB218315.</title>
        <authorList>
            <person name="Oyedara O."/>
            <person name="Rodriguez-Perez M.A."/>
        </authorList>
    </citation>
    <scope>NUCLEOTIDE SEQUENCE [LARGE SCALE GENOMIC DNA]</scope>
    <source>
        <strain evidence="5 6">SSB218315</strain>
    </source>
</reference>
<dbReference type="Pfam" id="PF00933">
    <property type="entry name" value="Glyco_hydro_3"/>
    <property type="match status" value="1"/>
</dbReference>
<dbReference type="InterPro" id="IPR017853">
    <property type="entry name" value="GH"/>
</dbReference>
<dbReference type="PANTHER" id="PTHR30480:SF16">
    <property type="entry name" value="GLYCOSIDE HYDROLASE FAMILY 3 DOMAIN PROTEIN"/>
    <property type="match status" value="1"/>
</dbReference>
<gene>
    <name evidence="5" type="ORF">B9G79_00245</name>
</gene>
<protein>
    <submittedName>
        <fullName evidence="5">Beta-hexosaminidase</fullName>
    </submittedName>
</protein>
<dbReference type="InterPro" id="IPR050226">
    <property type="entry name" value="NagZ_Beta-hexosaminidase"/>
</dbReference>
<evidence type="ECO:0000256" key="3">
    <source>
        <dbReference type="ARBA" id="ARBA00023295"/>
    </source>
</evidence>
<evidence type="ECO:0000313" key="6">
    <source>
        <dbReference type="Proteomes" id="UP000197003"/>
    </source>
</evidence>
<dbReference type="GO" id="GO:0009254">
    <property type="term" value="P:peptidoglycan turnover"/>
    <property type="evidence" value="ECO:0007669"/>
    <property type="project" value="TreeGrafter"/>
</dbReference>
<proteinExistence type="inferred from homology"/>
<evidence type="ECO:0000256" key="2">
    <source>
        <dbReference type="ARBA" id="ARBA00022801"/>
    </source>
</evidence>
<keyword evidence="2" id="KW-0378">Hydrolase</keyword>
<evidence type="ECO:0000259" key="4">
    <source>
        <dbReference type="Pfam" id="PF00933"/>
    </source>
</evidence>
<keyword evidence="3" id="KW-0326">Glycosidase</keyword>
<dbReference type="OrthoDB" id="5288921at2"/>
<accession>A0A1Z3N3P7</accession>
<dbReference type="InterPro" id="IPR036962">
    <property type="entry name" value="Glyco_hydro_3_N_sf"/>
</dbReference>
<dbReference type="EMBL" id="CP020946">
    <property type="protein sequence ID" value="ASD62100.1"/>
    <property type="molecule type" value="Genomic_DNA"/>
</dbReference>
<evidence type="ECO:0000256" key="1">
    <source>
        <dbReference type="ARBA" id="ARBA00005336"/>
    </source>
</evidence>
<dbReference type="AlphaFoldDB" id="A0A1Z3N3P7"/>
<dbReference type="Proteomes" id="UP000197003">
    <property type="component" value="Chromosome"/>
</dbReference>
<dbReference type="InterPro" id="IPR001764">
    <property type="entry name" value="Glyco_hydro_3_N"/>
</dbReference>
<feature type="domain" description="Glycoside hydrolase family 3 N-terminal" evidence="4">
    <location>
        <begin position="49"/>
        <end position="371"/>
    </location>
</feature>
<comment type="similarity">
    <text evidence="1">Belongs to the glycosyl hydrolase 3 family.</text>
</comment>
<name>A0A1Z3N3P7_BDEBC</name>
<dbReference type="Gene3D" id="3.20.20.300">
    <property type="entry name" value="Glycoside hydrolase, family 3, N-terminal domain"/>
    <property type="match status" value="1"/>
</dbReference>
<organism evidence="5 6">
    <name type="scientific">Bdellovibrio bacteriovorus</name>
    <dbReference type="NCBI Taxonomy" id="959"/>
    <lineage>
        <taxon>Bacteria</taxon>
        <taxon>Pseudomonadati</taxon>
        <taxon>Bdellovibrionota</taxon>
        <taxon>Bdellovibrionia</taxon>
        <taxon>Bdellovibrionales</taxon>
        <taxon>Pseudobdellovibrionaceae</taxon>
        <taxon>Bdellovibrio</taxon>
    </lineage>
</organism>
<dbReference type="SUPFAM" id="SSF51445">
    <property type="entry name" value="(Trans)glycosidases"/>
    <property type="match status" value="1"/>
</dbReference>
<sequence length="558" mass="61459">MNKYIRGILRNFSFCLLILVFPHLVLASGPSADKLSKVIDSKIKQMSSQEKVGQLFIVGFPHKDVAPELESFIAKYKPGSFLLFKRNMVSAPQIRELNLALYKSSYKYSKLPPLIAIDQEGGSVSRLPITPAPPNALALGQTQSPLLAEEMGYQTGLFLREVGFNMNLAPVLDVVDPYSTSFIGVRSFGSDPVLVRDIGVAYSKGLLKARVIPTAKHFPGTGSLNQDPHVTVVKNSATLEEMKKRDLIPFMGYSKIGANVAVMMSHLIYPGLDKDLEPASFSTKISRDLLRDELKYQGLVMTDDLQMQGSKQVLRPEAAALRALQSGSDIVMLTWSFADQGKAFDYVLAALKSGELSSASVDEKLRRILRVKAFANVYRRDPKLPSLLSGNSLTSPQYAEIEDEVLSQNLKTSLIPRQLPSAKSARKPASAETICAASPSQDFLISFIGSDKKKIPSLKLDNHSLGKDLSGLLRKKQCTALFVGVTGPRTARQVRGLSPQERQKLIVVNLGAPRLFPKSRGYRQVIQLYFNHKDAGKKIAQYRDEILKSSQGSFALKD</sequence>
<dbReference type="PANTHER" id="PTHR30480">
    <property type="entry name" value="BETA-HEXOSAMINIDASE-RELATED"/>
    <property type="match status" value="1"/>
</dbReference>
<evidence type="ECO:0000313" key="5">
    <source>
        <dbReference type="EMBL" id="ASD62100.1"/>
    </source>
</evidence>
<dbReference type="GO" id="GO:0004553">
    <property type="term" value="F:hydrolase activity, hydrolyzing O-glycosyl compounds"/>
    <property type="evidence" value="ECO:0007669"/>
    <property type="project" value="InterPro"/>
</dbReference>